<dbReference type="Pfam" id="PF00132">
    <property type="entry name" value="Hexapep"/>
    <property type="match status" value="1"/>
</dbReference>
<dbReference type="InterPro" id="IPR051159">
    <property type="entry name" value="Hexapeptide_acetyltransf"/>
</dbReference>
<keyword evidence="2" id="KW-0536">Nodulation</keyword>
<proteinExistence type="inferred from homology"/>
<dbReference type="FunFam" id="2.160.10.10:FF:000025">
    <property type="entry name" value="Hexapeptide-repeat containing-acetyltransferase"/>
    <property type="match status" value="1"/>
</dbReference>
<comment type="similarity">
    <text evidence="1">Belongs to the transferase hexapeptide repeat family.</text>
</comment>
<dbReference type="RefSeq" id="WP_020994741.1">
    <property type="nucleotide sequence ID" value="NZ_CABMNL010000001.1"/>
</dbReference>
<dbReference type="InterPro" id="IPR018357">
    <property type="entry name" value="Hexapep_transf_CS"/>
</dbReference>
<dbReference type="InterPro" id="IPR024688">
    <property type="entry name" value="Mac_dom"/>
</dbReference>
<evidence type="ECO:0000256" key="7">
    <source>
        <dbReference type="ARBA" id="ARBA00067695"/>
    </source>
</evidence>
<dbReference type="InterPro" id="IPR011004">
    <property type="entry name" value="Trimer_LpxA-like_sf"/>
</dbReference>
<dbReference type="Pfam" id="PF12464">
    <property type="entry name" value="Mac"/>
    <property type="match status" value="1"/>
</dbReference>
<comment type="function">
    <text evidence="6">Acetyltransferase implicated in the O-acetylation of Nod factors.</text>
</comment>
<evidence type="ECO:0000259" key="8">
    <source>
        <dbReference type="SMART" id="SM01266"/>
    </source>
</evidence>
<dbReference type="PROSITE" id="PS00101">
    <property type="entry name" value="HEXAPEP_TRANSFERASES"/>
    <property type="match status" value="1"/>
</dbReference>
<evidence type="ECO:0000256" key="2">
    <source>
        <dbReference type="ARBA" id="ARBA00022458"/>
    </source>
</evidence>
<evidence type="ECO:0000256" key="4">
    <source>
        <dbReference type="ARBA" id="ARBA00022737"/>
    </source>
</evidence>
<dbReference type="EMBL" id="ACDP02000002">
    <property type="protein sequence ID" value="EEO28738.2"/>
    <property type="molecule type" value="Genomic_DNA"/>
</dbReference>
<dbReference type="SUPFAM" id="SSF51161">
    <property type="entry name" value="Trimeric LpxA-like enzymes"/>
    <property type="match status" value="1"/>
</dbReference>
<evidence type="ECO:0000256" key="6">
    <source>
        <dbReference type="ARBA" id="ARBA00055587"/>
    </source>
</evidence>
<dbReference type="Proteomes" id="UP000003973">
    <property type="component" value="Unassembled WGS sequence"/>
</dbReference>
<dbReference type="AlphaFoldDB" id="C3X6A2"/>
<gene>
    <name evidence="9" type="ORF">OFAG_01891</name>
</gene>
<keyword evidence="4" id="KW-0677">Repeat</keyword>
<evidence type="ECO:0000256" key="5">
    <source>
        <dbReference type="ARBA" id="ARBA00023315"/>
    </source>
</evidence>
<dbReference type="Gene3D" id="2.160.10.10">
    <property type="entry name" value="Hexapeptide repeat proteins"/>
    <property type="match status" value="1"/>
</dbReference>
<evidence type="ECO:0000313" key="9">
    <source>
        <dbReference type="EMBL" id="EEO28738.2"/>
    </source>
</evidence>
<sequence>MPELTEKEKMLAGRLYFSNDPVLKRDREIALIKTQAYHGTSPELFEARLGILQDLLGSCPTDAEIVSPFHCDYGYNLHIGHHFYANTNCVFLDCAEIRIGNHVFLGPNVQIYTALHPLDPELRKQGLENALPVVIEDDVWIGGGAIINAGITIGHGTTIGSGSVVTRDIPPNVVAVGNPCTVLRQLKPD</sequence>
<dbReference type="GO" id="GO:0016407">
    <property type="term" value="F:acetyltransferase activity"/>
    <property type="evidence" value="ECO:0007669"/>
    <property type="project" value="InterPro"/>
</dbReference>
<name>C3X6A2_9BURK</name>
<reference evidence="9" key="1">
    <citation type="submission" date="2011-10" db="EMBL/GenBank/DDBJ databases">
        <title>The Genome Sequence of Oxalobacter formigenes HOxBLS.</title>
        <authorList>
            <consortium name="The Broad Institute Genome Sequencing Platform"/>
            <person name="Earl A."/>
            <person name="Ward D."/>
            <person name="Feldgarden M."/>
            <person name="Gevers D."/>
            <person name="Allison M.J."/>
            <person name="Humphrey S."/>
            <person name="Young S.K."/>
            <person name="Zeng Q."/>
            <person name="Gargeya S."/>
            <person name="Fitzgerald M."/>
            <person name="Haas B."/>
            <person name="Abouelleil A."/>
            <person name="Alvarado L."/>
            <person name="Arachchi H.M."/>
            <person name="Berlin A."/>
            <person name="Brown A."/>
            <person name="Chapman S.B."/>
            <person name="Chen Z."/>
            <person name="Dunbar C."/>
            <person name="Freedman E."/>
            <person name="Gearin G."/>
            <person name="Goldberg J."/>
            <person name="Griggs A."/>
            <person name="Gujja S."/>
            <person name="Heiman D."/>
            <person name="Howarth C."/>
            <person name="Larson L."/>
            <person name="Lui A."/>
            <person name="MacDonald P.J.P."/>
            <person name="Montmayeur A."/>
            <person name="Murphy C."/>
            <person name="Neiman D."/>
            <person name="Pearson M."/>
            <person name="Priest M."/>
            <person name="Roberts A."/>
            <person name="Saif S."/>
            <person name="Shea T."/>
            <person name="Shenoy N."/>
            <person name="Sisk P."/>
            <person name="Stolte C."/>
            <person name="Sykes S."/>
            <person name="Wortman J."/>
            <person name="Nusbaum C."/>
            <person name="Birren B."/>
        </authorList>
    </citation>
    <scope>NUCLEOTIDE SEQUENCE [LARGE SCALE GENOMIC DNA]</scope>
    <source>
        <strain evidence="9">HOxBLS</strain>
    </source>
</reference>
<protein>
    <recommendedName>
        <fullName evidence="7">Nodulation protein L</fullName>
    </recommendedName>
</protein>
<keyword evidence="5" id="KW-0012">Acyltransferase</keyword>
<accession>C3X6A2</accession>
<feature type="domain" description="Maltose/galactoside acetyltransferase" evidence="8">
    <location>
        <begin position="7"/>
        <end position="61"/>
    </location>
</feature>
<dbReference type="InterPro" id="IPR001451">
    <property type="entry name" value="Hexapep"/>
</dbReference>
<dbReference type="CDD" id="cd03357">
    <property type="entry name" value="LbH_MAT_GAT"/>
    <property type="match status" value="1"/>
</dbReference>
<dbReference type="HOGENOM" id="CLU_051638_3_0_4"/>
<organism evidence="9 10">
    <name type="scientific">Oxalobacter paraformigenes</name>
    <dbReference type="NCBI Taxonomy" id="556268"/>
    <lineage>
        <taxon>Bacteria</taxon>
        <taxon>Pseudomonadati</taxon>
        <taxon>Pseudomonadota</taxon>
        <taxon>Betaproteobacteria</taxon>
        <taxon>Burkholderiales</taxon>
        <taxon>Oxalobacteraceae</taxon>
        <taxon>Oxalobacter</taxon>
    </lineage>
</organism>
<evidence type="ECO:0000256" key="1">
    <source>
        <dbReference type="ARBA" id="ARBA00007274"/>
    </source>
</evidence>
<dbReference type="PANTHER" id="PTHR23416:SF23">
    <property type="entry name" value="ACETYLTRANSFERASE C18B11.09C-RELATED"/>
    <property type="match status" value="1"/>
</dbReference>
<evidence type="ECO:0000256" key="3">
    <source>
        <dbReference type="ARBA" id="ARBA00022679"/>
    </source>
</evidence>
<dbReference type="GO" id="GO:0008374">
    <property type="term" value="F:O-acyltransferase activity"/>
    <property type="evidence" value="ECO:0007669"/>
    <property type="project" value="TreeGrafter"/>
</dbReference>
<keyword evidence="10" id="KW-1185">Reference proteome</keyword>
<evidence type="ECO:0000313" key="10">
    <source>
        <dbReference type="Proteomes" id="UP000003973"/>
    </source>
</evidence>
<comment type="caution">
    <text evidence="9">The sequence shown here is derived from an EMBL/GenBank/DDBJ whole genome shotgun (WGS) entry which is preliminary data.</text>
</comment>
<keyword evidence="3" id="KW-0808">Transferase</keyword>
<dbReference type="SMART" id="SM01266">
    <property type="entry name" value="Mac"/>
    <property type="match status" value="1"/>
</dbReference>
<dbReference type="eggNOG" id="COG0110">
    <property type="taxonomic scope" value="Bacteria"/>
</dbReference>
<dbReference type="PANTHER" id="PTHR23416">
    <property type="entry name" value="SIALIC ACID SYNTHASE-RELATED"/>
    <property type="match status" value="1"/>
</dbReference>